<dbReference type="GO" id="GO:0006382">
    <property type="term" value="P:adenosine to inosine editing"/>
    <property type="evidence" value="ECO:0007669"/>
    <property type="project" value="TreeGrafter"/>
</dbReference>
<dbReference type="OrthoDB" id="10268011at2759"/>
<dbReference type="GO" id="GO:0005730">
    <property type="term" value="C:nucleolus"/>
    <property type="evidence" value="ECO:0007669"/>
    <property type="project" value="TreeGrafter"/>
</dbReference>
<gene>
    <name evidence="1" type="primary">jg20930</name>
    <name evidence="1" type="ORF">PAEG_LOCUS7952</name>
</gene>
<evidence type="ECO:0000313" key="1">
    <source>
        <dbReference type="EMBL" id="CAH2227573.1"/>
    </source>
</evidence>
<dbReference type="EMBL" id="CAKXAJ010023170">
    <property type="protein sequence ID" value="CAH2227573.1"/>
    <property type="molecule type" value="Genomic_DNA"/>
</dbReference>
<accession>A0A8S4R458</accession>
<dbReference type="PANTHER" id="PTHR10910">
    <property type="entry name" value="EUKARYOTE SPECIFIC DSRNA BINDING PROTEIN"/>
    <property type="match status" value="1"/>
</dbReference>
<dbReference type="GO" id="GO:0006396">
    <property type="term" value="P:RNA processing"/>
    <property type="evidence" value="ECO:0007669"/>
    <property type="project" value="TreeGrafter"/>
</dbReference>
<sequence>MRGDLVHSKRKVLAGIVITVENNIESAKVIAVATGTKCVSGEHISVRGQAVNDGHAE</sequence>
<name>A0A8S4R458_9NEOP</name>
<proteinExistence type="predicted"/>
<dbReference type="AlphaFoldDB" id="A0A8S4R458"/>
<feature type="non-terminal residue" evidence="1">
    <location>
        <position position="1"/>
    </location>
</feature>
<dbReference type="GO" id="GO:0008251">
    <property type="term" value="F:tRNA-specific adenosine deaminase activity"/>
    <property type="evidence" value="ECO:0007669"/>
    <property type="project" value="TreeGrafter"/>
</dbReference>
<dbReference type="Proteomes" id="UP000838756">
    <property type="component" value="Unassembled WGS sequence"/>
</dbReference>
<dbReference type="GO" id="GO:0005737">
    <property type="term" value="C:cytoplasm"/>
    <property type="evidence" value="ECO:0007669"/>
    <property type="project" value="TreeGrafter"/>
</dbReference>
<organism evidence="1 2">
    <name type="scientific">Pararge aegeria aegeria</name>
    <dbReference type="NCBI Taxonomy" id="348720"/>
    <lineage>
        <taxon>Eukaryota</taxon>
        <taxon>Metazoa</taxon>
        <taxon>Ecdysozoa</taxon>
        <taxon>Arthropoda</taxon>
        <taxon>Hexapoda</taxon>
        <taxon>Insecta</taxon>
        <taxon>Pterygota</taxon>
        <taxon>Neoptera</taxon>
        <taxon>Endopterygota</taxon>
        <taxon>Lepidoptera</taxon>
        <taxon>Glossata</taxon>
        <taxon>Ditrysia</taxon>
        <taxon>Papilionoidea</taxon>
        <taxon>Nymphalidae</taxon>
        <taxon>Satyrinae</taxon>
        <taxon>Satyrini</taxon>
        <taxon>Parargina</taxon>
        <taxon>Pararge</taxon>
    </lineage>
</organism>
<evidence type="ECO:0000313" key="2">
    <source>
        <dbReference type="Proteomes" id="UP000838756"/>
    </source>
</evidence>
<protein>
    <submittedName>
        <fullName evidence="1">Jg20930 protein</fullName>
    </submittedName>
</protein>
<keyword evidence="2" id="KW-1185">Reference proteome</keyword>
<dbReference type="PANTHER" id="PTHR10910:SF62">
    <property type="entry name" value="AT07585P-RELATED"/>
    <property type="match status" value="1"/>
</dbReference>
<reference evidence="1" key="1">
    <citation type="submission" date="2022-03" db="EMBL/GenBank/DDBJ databases">
        <authorList>
            <person name="Lindestad O."/>
        </authorList>
    </citation>
    <scope>NUCLEOTIDE SEQUENCE</scope>
</reference>
<dbReference type="GO" id="GO:0003726">
    <property type="term" value="F:double-stranded RNA adenosine deaminase activity"/>
    <property type="evidence" value="ECO:0007669"/>
    <property type="project" value="TreeGrafter"/>
</dbReference>
<dbReference type="GO" id="GO:0003725">
    <property type="term" value="F:double-stranded RNA binding"/>
    <property type="evidence" value="ECO:0007669"/>
    <property type="project" value="TreeGrafter"/>
</dbReference>
<comment type="caution">
    <text evidence="1">The sequence shown here is derived from an EMBL/GenBank/DDBJ whole genome shotgun (WGS) entry which is preliminary data.</text>
</comment>